<dbReference type="Proteomes" id="UP000636264">
    <property type="component" value="Unassembled WGS sequence"/>
</dbReference>
<reference evidence="1" key="2">
    <citation type="submission" date="2020-09" db="EMBL/GenBank/DDBJ databases">
        <authorList>
            <person name="Sun Q."/>
            <person name="Zhou Y."/>
        </authorList>
    </citation>
    <scope>NUCLEOTIDE SEQUENCE</scope>
    <source>
        <strain evidence="1">CGMCC 1.15320</strain>
    </source>
</reference>
<evidence type="ECO:0008006" key="3">
    <source>
        <dbReference type="Google" id="ProtNLM"/>
    </source>
</evidence>
<name>A0A916RQM0_9HYPH</name>
<gene>
    <name evidence="1" type="ORF">GCM10011385_18440</name>
</gene>
<comment type="caution">
    <text evidence="1">The sequence shown here is derived from an EMBL/GenBank/DDBJ whole genome shotgun (WGS) entry which is preliminary data.</text>
</comment>
<proteinExistence type="predicted"/>
<dbReference type="EMBL" id="BMIF01000004">
    <property type="protein sequence ID" value="GGA64948.1"/>
    <property type="molecule type" value="Genomic_DNA"/>
</dbReference>
<dbReference type="AlphaFoldDB" id="A0A916RQM0"/>
<dbReference type="NCBIfam" id="TIGR02497">
    <property type="entry name" value="yscI_hrpB_dom"/>
    <property type="match status" value="1"/>
</dbReference>
<reference evidence="1" key="1">
    <citation type="journal article" date="2014" name="Int. J. Syst. Evol. Microbiol.">
        <title>Complete genome sequence of Corynebacterium casei LMG S-19264T (=DSM 44701T), isolated from a smear-ripened cheese.</title>
        <authorList>
            <consortium name="US DOE Joint Genome Institute (JGI-PGF)"/>
            <person name="Walter F."/>
            <person name="Albersmeier A."/>
            <person name="Kalinowski J."/>
            <person name="Ruckert C."/>
        </authorList>
    </citation>
    <scope>NUCLEOTIDE SEQUENCE</scope>
    <source>
        <strain evidence="1">CGMCC 1.15320</strain>
    </source>
</reference>
<dbReference type="InterPro" id="IPR012670">
    <property type="entry name" value="T3SS_YscI/HrpB"/>
</dbReference>
<dbReference type="GO" id="GO:0030254">
    <property type="term" value="P:protein secretion by the type III secretion system"/>
    <property type="evidence" value="ECO:0007669"/>
    <property type="project" value="InterPro"/>
</dbReference>
<organism evidence="1 2">
    <name type="scientific">Nitratireductor aestuarii</name>
    <dbReference type="NCBI Taxonomy" id="1735103"/>
    <lineage>
        <taxon>Bacteria</taxon>
        <taxon>Pseudomonadati</taxon>
        <taxon>Pseudomonadota</taxon>
        <taxon>Alphaproteobacteria</taxon>
        <taxon>Hyphomicrobiales</taxon>
        <taxon>Phyllobacteriaceae</taxon>
        <taxon>Nitratireductor</taxon>
    </lineage>
</organism>
<dbReference type="RefSeq" id="WP_188720748.1">
    <property type="nucleotide sequence ID" value="NZ_BMIF01000004.1"/>
</dbReference>
<keyword evidence="2" id="KW-1185">Reference proteome</keyword>
<protein>
    <recommendedName>
        <fullName evidence="3">Type III secretion system major needle protein, YscF/MxiH/PrgI family</fullName>
    </recommendedName>
</protein>
<sequence>MGVLPLITPSMGASRVSLAPPVAQAAPVSPNLGSKFALLVQSKMDVPDTSASQAAGRGIQPIDGAGGDDALLRGLERLRSTFDVQEARVNELMSGASTDPDGLITMQFVMMNYSILIDVTSKLAGKAAQGLDTLMKGS</sequence>
<accession>A0A916RQM0</accession>
<evidence type="ECO:0000313" key="1">
    <source>
        <dbReference type="EMBL" id="GGA64948.1"/>
    </source>
</evidence>
<dbReference type="Pfam" id="PF17001">
    <property type="entry name" value="T3SS_basalb_I"/>
    <property type="match status" value="1"/>
</dbReference>
<evidence type="ECO:0000313" key="2">
    <source>
        <dbReference type="Proteomes" id="UP000636264"/>
    </source>
</evidence>